<dbReference type="Pfam" id="PF00069">
    <property type="entry name" value="Pkinase"/>
    <property type="match status" value="1"/>
</dbReference>
<protein>
    <submittedName>
        <fullName evidence="2">Serine/threonine protein kinase</fullName>
    </submittedName>
</protein>
<keyword evidence="2" id="KW-0723">Serine/threonine-protein kinase</keyword>
<dbReference type="InterPro" id="IPR008271">
    <property type="entry name" value="Ser/Thr_kinase_AS"/>
</dbReference>
<proteinExistence type="predicted"/>
<name>A0ABW4YQH1_9BACL</name>
<feature type="domain" description="Protein kinase" evidence="1">
    <location>
        <begin position="4"/>
        <end position="262"/>
    </location>
</feature>
<dbReference type="PROSITE" id="PS50011">
    <property type="entry name" value="PROTEIN_KINASE_DOM"/>
    <property type="match status" value="1"/>
</dbReference>
<dbReference type="GO" id="GO:0004674">
    <property type="term" value="F:protein serine/threonine kinase activity"/>
    <property type="evidence" value="ECO:0007669"/>
    <property type="project" value="UniProtKB-KW"/>
</dbReference>
<gene>
    <name evidence="2" type="ORF">ACFSJH_18790</name>
</gene>
<sequence length="524" mass="60885">MNRYECIRKIADGHSSYVLEVSDLQFHRIKRIMKISTDHEYIGQIVNEARLLASLQHDALPIVYDYSYEQSPPLAWIILNVIEGKTLEQWMETELVIDYRLLLQIAEQLTNVISYLHRQPIPIVHRDLKPSNIMMNERGKISVIDFGIAMPLETNQMLDTTFFGTLGFAAPEQYQTNNDEAYTAIDTGVDIYSVGAVLRWLLSFYYKEIGTDSNTAHNLLREKQVHNEFYNIVDELMVNNRQLRIASIDDTYRKLKQLQQRLPSALAQGENDRTNIIQQPYIIVITSLNKSAGATFVAHLLSELLAVDRKVTIIDGGEEVLQSQLAVGNYKLQISHGNGYQPYQLFRASNLSIDYFVKSVNMEDESNRIANYRSIVDELQQQMVISKLMEYRHATVIVDLSYRKQGNLWNYWMDKADHIVVVADPFLSTWSNDRLEIVESMLSQLPKRTISFVANKWSRFGYEHQWLSYFPEAPIVKLPYIDLHKRLQYTWASQWITSDKNMRNMLGKAMKPLIKRLRMEHNTS</sequence>
<evidence type="ECO:0000313" key="2">
    <source>
        <dbReference type="EMBL" id="MFD2117782.1"/>
    </source>
</evidence>
<keyword evidence="3" id="KW-1185">Reference proteome</keyword>
<organism evidence="2 3">
    <name type="scientific">Paenibacillus yanchengensis</name>
    <dbReference type="NCBI Taxonomy" id="2035833"/>
    <lineage>
        <taxon>Bacteria</taxon>
        <taxon>Bacillati</taxon>
        <taxon>Bacillota</taxon>
        <taxon>Bacilli</taxon>
        <taxon>Bacillales</taxon>
        <taxon>Paenibacillaceae</taxon>
        <taxon>Paenibacillus</taxon>
    </lineage>
</organism>
<dbReference type="Proteomes" id="UP001597362">
    <property type="component" value="Unassembled WGS sequence"/>
</dbReference>
<keyword evidence="2" id="KW-0808">Transferase</keyword>
<reference evidence="3" key="1">
    <citation type="journal article" date="2019" name="Int. J. Syst. Evol. Microbiol.">
        <title>The Global Catalogue of Microorganisms (GCM) 10K type strain sequencing project: providing services to taxonomists for standard genome sequencing and annotation.</title>
        <authorList>
            <consortium name="The Broad Institute Genomics Platform"/>
            <consortium name="The Broad Institute Genome Sequencing Center for Infectious Disease"/>
            <person name="Wu L."/>
            <person name="Ma J."/>
        </authorList>
    </citation>
    <scope>NUCLEOTIDE SEQUENCE [LARGE SCALE GENOMIC DNA]</scope>
    <source>
        <strain evidence="3">GH52</strain>
    </source>
</reference>
<dbReference type="SMART" id="SM00220">
    <property type="entry name" value="S_TKc"/>
    <property type="match status" value="1"/>
</dbReference>
<dbReference type="InterPro" id="IPR011009">
    <property type="entry name" value="Kinase-like_dom_sf"/>
</dbReference>
<dbReference type="Gene3D" id="1.10.510.10">
    <property type="entry name" value="Transferase(Phosphotransferase) domain 1"/>
    <property type="match status" value="1"/>
</dbReference>
<dbReference type="CDD" id="cd14014">
    <property type="entry name" value="STKc_PknB_like"/>
    <property type="match status" value="1"/>
</dbReference>
<dbReference type="InterPro" id="IPR053235">
    <property type="entry name" value="Ser_Thr_kinase"/>
</dbReference>
<keyword evidence="2" id="KW-0418">Kinase</keyword>
<dbReference type="PROSITE" id="PS00108">
    <property type="entry name" value="PROTEIN_KINASE_ST"/>
    <property type="match status" value="1"/>
</dbReference>
<dbReference type="InterPro" id="IPR000719">
    <property type="entry name" value="Prot_kinase_dom"/>
</dbReference>
<dbReference type="SUPFAM" id="SSF56112">
    <property type="entry name" value="Protein kinase-like (PK-like)"/>
    <property type="match status" value="1"/>
</dbReference>
<dbReference type="PANTHER" id="PTHR24361">
    <property type="entry name" value="MITOGEN-ACTIVATED KINASE KINASE KINASE"/>
    <property type="match status" value="1"/>
</dbReference>
<evidence type="ECO:0000313" key="3">
    <source>
        <dbReference type="Proteomes" id="UP001597362"/>
    </source>
</evidence>
<evidence type="ECO:0000259" key="1">
    <source>
        <dbReference type="PROSITE" id="PS50011"/>
    </source>
</evidence>
<comment type="caution">
    <text evidence="2">The sequence shown here is derived from an EMBL/GenBank/DDBJ whole genome shotgun (WGS) entry which is preliminary data.</text>
</comment>
<dbReference type="EMBL" id="JBHUHO010000047">
    <property type="protein sequence ID" value="MFD2117782.1"/>
    <property type="molecule type" value="Genomic_DNA"/>
</dbReference>
<dbReference type="RefSeq" id="WP_377775056.1">
    <property type="nucleotide sequence ID" value="NZ_JBHUHO010000047.1"/>
</dbReference>
<accession>A0ABW4YQH1</accession>